<name>A0AAV9SMT2_9TELE</name>
<evidence type="ECO:0000313" key="2">
    <source>
        <dbReference type="EMBL" id="KAK5622119.1"/>
    </source>
</evidence>
<feature type="non-terminal residue" evidence="2">
    <location>
        <position position="1"/>
    </location>
</feature>
<gene>
    <name evidence="2" type="ORF">CRENBAI_010024</name>
</gene>
<evidence type="ECO:0000256" key="1">
    <source>
        <dbReference type="SAM" id="MobiDB-lite"/>
    </source>
</evidence>
<proteinExistence type="predicted"/>
<dbReference type="AlphaFoldDB" id="A0AAV9SMT2"/>
<organism evidence="2 3">
    <name type="scientific">Crenichthys baileyi</name>
    <name type="common">White River springfish</name>
    <dbReference type="NCBI Taxonomy" id="28760"/>
    <lineage>
        <taxon>Eukaryota</taxon>
        <taxon>Metazoa</taxon>
        <taxon>Chordata</taxon>
        <taxon>Craniata</taxon>
        <taxon>Vertebrata</taxon>
        <taxon>Euteleostomi</taxon>
        <taxon>Actinopterygii</taxon>
        <taxon>Neopterygii</taxon>
        <taxon>Teleostei</taxon>
        <taxon>Neoteleostei</taxon>
        <taxon>Acanthomorphata</taxon>
        <taxon>Ovalentaria</taxon>
        <taxon>Atherinomorphae</taxon>
        <taxon>Cyprinodontiformes</taxon>
        <taxon>Goodeidae</taxon>
        <taxon>Crenichthys</taxon>
    </lineage>
</organism>
<keyword evidence="3" id="KW-1185">Reference proteome</keyword>
<feature type="compositionally biased region" description="Basic and acidic residues" evidence="1">
    <location>
        <begin position="32"/>
        <end position="48"/>
    </location>
</feature>
<protein>
    <submittedName>
        <fullName evidence="2">Uncharacterized protein</fullName>
    </submittedName>
</protein>
<reference evidence="2 3" key="1">
    <citation type="submission" date="2021-06" db="EMBL/GenBank/DDBJ databases">
        <authorList>
            <person name="Palmer J.M."/>
        </authorList>
    </citation>
    <scope>NUCLEOTIDE SEQUENCE [LARGE SCALE GENOMIC DNA]</scope>
    <source>
        <strain evidence="2 3">MEX-2019</strain>
        <tissue evidence="2">Muscle</tissue>
    </source>
</reference>
<feature type="region of interest" description="Disordered" evidence="1">
    <location>
        <begin position="32"/>
        <end position="52"/>
    </location>
</feature>
<comment type="caution">
    <text evidence="2">The sequence shown here is derived from an EMBL/GenBank/DDBJ whole genome shotgun (WGS) entry which is preliminary data.</text>
</comment>
<evidence type="ECO:0000313" key="3">
    <source>
        <dbReference type="Proteomes" id="UP001311232"/>
    </source>
</evidence>
<accession>A0AAV9SMT2</accession>
<sequence>GLLASNQYMSKVFQNNKIEIQEKYIDRTAAMQEDRKRQAGKEQGKQTERQAGLGGLKSRLGCGLVGCHGWGAGGVEVSILVNESSQGTYSFEFPCGTTAAGGRKNPLHRQGERA</sequence>
<dbReference type="Proteomes" id="UP001311232">
    <property type="component" value="Unassembled WGS sequence"/>
</dbReference>
<dbReference type="EMBL" id="JAHHUM010000194">
    <property type="protein sequence ID" value="KAK5622119.1"/>
    <property type="molecule type" value="Genomic_DNA"/>
</dbReference>